<dbReference type="AlphaFoldDB" id="A0AAV4TBS5"/>
<accession>A0AAV4TBS5</accession>
<reference evidence="1 2" key="1">
    <citation type="submission" date="2021-06" db="EMBL/GenBank/DDBJ databases">
        <title>Caerostris darwini draft genome.</title>
        <authorList>
            <person name="Kono N."/>
            <person name="Arakawa K."/>
        </authorList>
    </citation>
    <scope>NUCLEOTIDE SEQUENCE [LARGE SCALE GENOMIC DNA]</scope>
</reference>
<sequence length="137" mass="15281">MDIHHKGVNDSPKNKCHTVIFNVNNSSSQANLNLNYKFPNLSVDEAFDGDACIPPPLLEPKLPPIMLKPVESKSTMLQSSFSKTDKDALPIGYHIFNPVSPLRYENNETPGTGSIIMQAEEQKYETPYDEHCSTGME</sequence>
<name>A0AAV4TBS5_9ARAC</name>
<comment type="caution">
    <text evidence="1">The sequence shown here is derived from an EMBL/GenBank/DDBJ whole genome shotgun (WGS) entry which is preliminary data.</text>
</comment>
<proteinExistence type="predicted"/>
<evidence type="ECO:0000313" key="1">
    <source>
        <dbReference type="EMBL" id="GIY43740.1"/>
    </source>
</evidence>
<keyword evidence="2" id="KW-1185">Reference proteome</keyword>
<protein>
    <submittedName>
        <fullName evidence="1">Uncharacterized protein</fullName>
    </submittedName>
</protein>
<organism evidence="1 2">
    <name type="scientific">Caerostris darwini</name>
    <dbReference type="NCBI Taxonomy" id="1538125"/>
    <lineage>
        <taxon>Eukaryota</taxon>
        <taxon>Metazoa</taxon>
        <taxon>Ecdysozoa</taxon>
        <taxon>Arthropoda</taxon>
        <taxon>Chelicerata</taxon>
        <taxon>Arachnida</taxon>
        <taxon>Araneae</taxon>
        <taxon>Araneomorphae</taxon>
        <taxon>Entelegynae</taxon>
        <taxon>Araneoidea</taxon>
        <taxon>Araneidae</taxon>
        <taxon>Caerostris</taxon>
    </lineage>
</organism>
<gene>
    <name evidence="1" type="ORF">CDAR_302051</name>
</gene>
<evidence type="ECO:0000313" key="2">
    <source>
        <dbReference type="Proteomes" id="UP001054837"/>
    </source>
</evidence>
<dbReference type="Proteomes" id="UP001054837">
    <property type="component" value="Unassembled WGS sequence"/>
</dbReference>
<dbReference type="EMBL" id="BPLQ01009393">
    <property type="protein sequence ID" value="GIY43740.1"/>
    <property type="molecule type" value="Genomic_DNA"/>
</dbReference>